<dbReference type="RefSeq" id="WP_345403213.1">
    <property type="nucleotide sequence ID" value="NZ_BAABHG010000014.1"/>
</dbReference>
<reference evidence="2" key="1">
    <citation type="journal article" date="2019" name="Int. J. Syst. Evol. Microbiol.">
        <title>The Global Catalogue of Microorganisms (GCM) 10K type strain sequencing project: providing services to taxonomists for standard genome sequencing and annotation.</title>
        <authorList>
            <consortium name="The Broad Institute Genomics Platform"/>
            <consortium name="The Broad Institute Genome Sequencing Center for Infectious Disease"/>
            <person name="Wu L."/>
            <person name="Ma J."/>
        </authorList>
    </citation>
    <scope>NUCLEOTIDE SEQUENCE [LARGE SCALE GENOMIC DNA]</scope>
    <source>
        <strain evidence="2">CGMCC 4.7643</strain>
    </source>
</reference>
<dbReference type="EMBL" id="JBHUKU010000007">
    <property type="protein sequence ID" value="MFD2459758.1"/>
    <property type="molecule type" value="Genomic_DNA"/>
</dbReference>
<protein>
    <submittedName>
        <fullName evidence="1">Transcriptional regulator</fullName>
    </submittedName>
</protein>
<dbReference type="Proteomes" id="UP001597419">
    <property type="component" value="Unassembled WGS sequence"/>
</dbReference>
<sequence>MTTQQTVPRCTGTHWPVVGRGRIGCAEVRKVEAETRTFRALDYRYGGGWCRDAVAAQLGWALRLLDADCSAAVRAALCSALADLAGLAGWTAFDSGRPVVAHAWLDRAVALATEGADDALLSTLRYRQGRVFLHHDAPHEALESFGRGVAAAESGGCVLMLSVLAANQAWAHAKLGDVRPALAALGRAADAFERADAADAPASARFFGETDLAAMAGTVYVELAAAADAAYAAMAVSELTRVVARYGDGMARSRSLCATMLATSHLIAEDVDEAAVTADRALTEAMTLNSQRFRDRLAPLERQARLRRANPAARDLAGRVAEFRAAA</sequence>
<dbReference type="SUPFAM" id="SSF48452">
    <property type="entry name" value="TPR-like"/>
    <property type="match status" value="1"/>
</dbReference>
<keyword evidence="2" id="KW-1185">Reference proteome</keyword>
<proteinExistence type="predicted"/>
<accession>A0ABW5GFJ6</accession>
<dbReference type="InterPro" id="IPR011990">
    <property type="entry name" value="TPR-like_helical_dom_sf"/>
</dbReference>
<evidence type="ECO:0000313" key="1">
    <source>
        <dbReference type="EMBL" id="MFD2459758.1"/>
    </source>
</evidence>
<gene>
    <name evidence="1" type="ORF">ACFSYJ_14175</name>
</gene>
<name>A0ABW5GFJ6_9PSEU</name>
<evidence type="ECO:0000313" key="2">
    <source>
        <dbReference type="Proteomes" id="UP001597419"/>
    </source>
</evidence>
<organism evidence="1 2">
    <name type="scientific">Amycolatopsis samaneae</name>
    <dbReference type="NCBI Taxonomy" id="664691"/>
    <lineage>
        <taxon>Bacteria</taxon>
        <taxon>Bacillati</taxon>
        <taxon>Actinomycetota</taxon>
        <taxon>Actinomycetes</taxon>
        <taxon>Pseudonocardiales</taxon>
        <taxon>Pseudonocardiaceae</taxon>
        <taxon>Amycolatopsis</taxon>
    </lineage>
</organism>
<comment type="caution">
    <text evidence="1">The sequence shown here is derived from an EMBL/GenBank/DDBJ whole genome shotgun (WGS) entry which is preliminary data.</text>
</comment>